<dbReference type="HAMAP" id="MF_00498">
    <property type="entry name" value="UPF0179"/>
    <property type="match status" value="1"/>
</dbReference>
<protein>
    <recommendedName>
        <fullName evidence="2">UPF0179 protein GCM10009006_01510</fullName>
    </recommendedName>
</protein>
<dbReference type="InterPro" id="IPR005369">
    <property type="entry name" value="UPF0179"/>
</dbReference>
<dbReference type="AlphaFoldDB" id="A0A830F8W5"/>
<dbReference type="Pfam" id="PF03684">
    <property type="entry name" value="UPF0179"/>
    <property type="match status" value="1"/>
</dbReference>
<dbReference type="Proteomes" id="UP000656367">
    <property type="component" value="Unassembled WGS sequence"/>
</dbReference>
<dbReference type="PANTHER" id="PTHR40699">
    <property type="entry name" value="UPF0179 PROTEIN MJ1627"/>
    <property type="match status" value="1"/>
</dbReference>
<dbReference type="PIRSF" id="PIRSF006595">
    <property type="entry name" value="UCP006595"/>
    <property type="match status" value="1"/>
</dbReference>
<organism evidence="3 4">
    <name type="scientific">Haloarcula argentinensis</name>
    <dbReference type="NCBI Taxonomy" id="43776"/>
    <lineage>
        <taxon>Archaea</taxon>
        <taxon>Methanobacteriati</taxon>
        <taxon>Methanobacteriota</taxon>
        <taxon>Stenosarchaea group</taxon>
        <taxon>Halobacteria</taxon>
        <taxon>Halobacteriales</taxon>
        <taxon>Haloarculaceae</taxon>
        <taxon>Haloarcula</taxon>
    </lineage>
</organism>
<evidence type="ECO:0000313" key="3">
    <source>
        <dbReference type="EMBL" id="GGM23923.1"/>
    </source>
</evidence>
<evidence type="ECO:0000313" key="4">
    <source>
        <dbReference type="Proteomes" id="UP000656367"/>
    </source>
</evidence>
<accession>A0A830F8W5</accession>
<dbReference type="OrthoDB" id="24613at2157"/>
<comment type="similarity">
    <text evidence="1 2">Belongs to the UPF0179 family.</text>
</comment>
<sequence>MTTVTLVGTRLAEAGAEFVYRGEASGCADCPYRDQCLNLTTGNRYRITNVRQSGQTLDCAVHENGVRAVEVEPAPIQANVPSKGAYAGSKASLMGPCPHTECPSHPYCEPAGAEFDEEYRISEITGDPPHDYCMLDRDLTLVELEAAEDS</sequence>
<dbReference type="PANTHER" id="PTHR40699:SF1">
    <property type="entry name" value="UPF0179 PROTEIN MJ1627"/>
    <property type="match status" value="1"/>
</dbReference>
<dbReference type="RefSeq" id="WP_188850994.1">
    <property type="nucleotide sequence ID" value="NZ_BMON01000001.1"/>
</dbReference>
<dbReference type="EMBL" id="BMON01000001">
    <property type="protein sequence ID" value="GGM23923.1"/>
    <property type="molecule type" value="Genomic_DNA"/>
</dbReference>
<evidence type="ECO:0000256" key="1">
    <source>
        <dbReference type="ARBA" id="ARBA00010824"/>
    </source>
</evidence>
<evidence type="ECO:0000256" key="2">
    <source>
        <dbReference type="HAMAP-Rule" id="MF_00498"/>
    </source>
</evidence>
<name>A0A830F8W5_HALAR</name>
<gene>
    <name evidence="3" type="ORF">GCM10009006_01510</name>
</gene>
<reference evidence="3" key="1">
    <citation type="journal article" date="2014" name="Int. J. Syst. Evol. Microbiol.">
        <title>Complete genome sequence of Corynebacterium casei LMG S-19264T (=DSM 44701T), isolated from a smear-ripened cheese.</title>
        <authorList>
            <consortium name="US DOE Joint Genome Institute (JGI-PGF)"/>
            <person name="Walter F."/>
            <person name="Albersmeier A."/>
            <person name="Kalinowski J."/>
            <person name="Ruckert C."/>
        </authorList>
    </citation>
    <scope>NUCLEOTIDE SEQUENCE</scope>
    <source>
        <strain evidence="3">JCM 15759</strain>
    </source>
</reference>
<proteinExistence type="inferred from homology"/>
<reference evidence="3" key="2">
    <citation type="submission" date="2020-09" db="EMBL/GenBank/DDBJ databases">
        <authorList>
            <person name="Sun Q."/>
            <person name="Ohkuma M."/>
        </authorList>
    </citation>
    <scope>NUCLEOTIDE SEQUENCE</scope>
    <source>
        <strain evidence="3">JCM 15759</strain>
    </source>
</reference>
<comment type="caution">
    <text evidence="3">The sequence shown here is derived from an EMBL/GenBank/DDBJ whole genome shotgun (WGS) entry which is preliminary data.</text>
</comment>